<dbReference type="InterPro" id="IPR049083">
    <property type="entry name" value="TACO1_YebC_N"/>
</dbReference>
<dbReference type="NCBIfam" id="NF009044">
    <property type="entry name" value="PRK12378.1"/>
    <property type="match status" value="1"/>
</dbReference>
<dbReference type="InterPro" id="IPR029072">
    <property type="entry name" value="YebC-like"/>
</dbReference>
<reference evidence="10" key="1">
    <citation type="submission" date="2011-05" db="EMBL/GenBank/DDBJ databases">
        <title>Complete sequence of Desulfotomaculum kuznetsovii DSM 6115.</title>
        <authorList>
            <person name="Lucas S."/>
            <person name="Han J."/>
            <person name="Lapidus A."/>
            <person name="Cheng J.-F."/>
            <person name="Goodwin L."/>
            <person name="Pitluck S."/>
            <person name="Peters L."/>
            <person name="Mikhailova N."/>
            <person name="Lu M."/>
            <person name="Saunders E."/>
            <person name="Han C."/>
            <person name="Tapia R."/>
            <person name="Land M."/>
            <person name="Hauser L."/>
            <person name="Kyrpides N."/>
            <person name="Ivanova N."/>
            <person name="Pagani I."/>
            <person name="Nazina T."/>
            <person name="Ivanova A."/>
            <person name="Parshina S."/>
            <person name="Kuever J."/>
            <person name="Muyzer G."/>
            <person name="Plugge C."/>
            <person name="Stams A."/>
            <person name="Woyke T."/>
        </authorList>
    </citation>
    <scope>NUCLEOTIDE SEQUENCE [LARGE SCALE GENOMIC DNA]</scope>
    <source>
        <strain evidence="10">DSM 6115 / VKM B-1805 / 17</strain>
    </source>
</reference>
<evidence type="ECO:0000259" key="8">
    <source>
        <dbReference type="Pfam" id="PF20772"/>
    </source>
</evidence>
<dbReference type="InterPro" id="IPR026564">
    <property type="entry name" value="Transcrip_reg_TACO1-like_dom3"/>
</dbReference>
<dbReference type="HAMAP" id="MF_00693">
    <property type="entry name" value="Transcrip_reg_TACO1"/>
    <property type="match status" value="1"/>
</dbReference>
<protein>
    <recommendedName>
        <fullName evidence="6">Probable transcriptional regulatory protein Desku_0663</fullName>
    </recommendedName>
</protein>
<dbReference type="Gene3D" id="3.30.70.980">
    <property type="match status" value="2"/>
</dbReference>
<dbReference type="FunFam" id="3.30.70.980:FF:000002">
    <property type="entry name" value="Probable transcriptional regulatory protein YebC"/>
    <property type="match status" value="1"/>
</dbReference>
<dbReference type="InterPro" id="IPR002876">
    <property type="entry name" value="Transcrip_reg_TACO1-like"/>
</dbReference>
<evidence type="ECO:0000256" key="3">
    <source>
        <dbReference type="ARBA" id="ARBA00023015"/>
    </source>
</evidence>
<accession>A0AAU8PEX4</accession>
<dbReference type="PANTHER" id="PTHR12532">
    <property type="entry name" value="TRANSLATIONAL ACTIVATOR OF CYTOCHROME C OXIDASE 1"/>
    <property type="match status" value="1"/>
</dbReference>
<dbReference type="GO" id="GO:0005829">
    <property type="term" value="C:cytosol"/>
    <property type="evidence" value="ECO:0007669"/>
    <property type="project" value="TreeGrafter"/>
</dbReference>
<feature type="domain" description="TACO1/YebC-like second and third" evidence="7">
    <location>
        <begin position="82"/>
        <end position="237"/>
    </location>
</feature>
<evidence type="ECO:0000256" key="1">
    <source>
        <dbReference type="ARBA" id="ARBA00008724"/>
    </source>
</evidence>
<comment type="similarity">
    <text evidence="1 6">Belongs to the TACO1 family.</text>
</comment>
<dbReference type="SUPFAM" id="SSF75625">
    <property type="entry name" value="YebC-like"/>
    <property type="match status" value="1"/>
</dbReference>
<keyword evidence="3 6" id="KW-0805">Transcription regulation</keyword>
<dbReference type="InterPro" id="IPR048300">
    <property type="entry name" value="TACO1_YebC-like_2nd/3rd_dom"/>
</dbReference>
<dbReference type="FunFam" id="1.10.10.200:FF:000002">
    <property type="entry name" value="Probable transcriptional regulatory protein CLM62_37755"/>
    <property type="match status" value="1"/>
</dbReference>
<dbReference type="RefSeq" id="WP_013821787.1">
    <property type="nucleotide sequence ID" value="NC_015573.1"/>
</dbReference>
<evidence type="ECO:0000256" key="6">
    <source>
        <dbReference type="HAMAP-Rule" id="MF_00693"/>
    </source>
</evidence>
<feature type="domain" description="TACO1/YebC-like N-terminal" evidence="8">
    <location>
        <begin position="5"/>
        <end position="76"/>
    </location>
</feature>
<dbReference type="NCBIfam" id="NF001030">
    <property type="entry name" value="PRK00110.1"/>
    <property type="match status" value="1"/>
</dbReference>
<dbReference type="GO" id="GO:0003677">
    <property type="term" value="F:DNA binding"/>
    <property type="evidence" value="ECO:0007669"/>
    <property type="project" value="UniProtKB-UniRule"/>
</dbReference>
<evidence type="ECO:0000313" key="9">
    <source>
        <dbReference type="EMBL" id="AEG14272.1"/>
    </source>
</evidence>
<evidence type="ECO:0000256" key="5">
    <source>
        <dbReference type="ARBA" id="ARBA00023163"/>
    </source>
</evidence>
<keyword evidence="10" id="KW-1185">Reference proteome</keyword>
<dbReference type="Gene3D" id="1.10.10.200">
    <property type="match status" value="1"/>
</dbReference>
<evidence type="ECO:0000259" key="7">
    <source>
        <dbReference type="Pfam" id="PF01709"/>
    </source>
</evidence>
<dbReference type="Proteomes" id="UP000009229">
    <property type="component" value="Chromosome"/>
</dbReference>
<dbReference type="Pfam" id="PF01709">
    <property type="entry name" value="Transcrip_reg"/>
    <property type="match status" value="1"/>
</dbReference>
<dbReference type="KEGG" id="dku:Desku_0663"/>
<organism evidence="9 10">
    <name type="scientific">Desulfofundulus kuznetsovii (strain DSM 6115 / VKM B-1805 / 17)</name>
    <name type="common">Desulfotomaculum kuznetsovii</name>
    <dbReference type="NCBI Taxonomy" id="760568"/>
    <lineage>
        <taxon>Bacteria</taxon>
        <taxon>Bacillati</taxon>
        <taxon>Bacillota</taxon>
        <taxon>Clostridia</taxon>
        <taxon>Eubacteriales</taxon>
        <taxon>Peptococcaceae</taxon>
        <taxon>Desulfofundulus</taxon>
    </lineage>
</organism>
<evidence type="ECO:0000313" key="10">
    <source>
        <dbReference type="Proteomes" id="UP000009229"/>
    </source>
</evidence>
<keyword evidence="5 6" id="KW-0804">Transcription</keyword>
<evidence type="ECO:0000256" key="4">
    <source>
        <dbReference type="ARBA" id="ARBA00023125"/>
    </source>
</evidence>
<dbReference type="PANTHER" id="PTHR12532:SF6">
    <property type="entry name" value="TRANSCRIPTIONAL REGULATORY PROTEIN YEBC-RELATED"/>
    <property type="match status" value="1"/>
</dbReference>
<dbReference type="EMBL" id="CP002770">
    <property type="protein sequence ID" value="AEG14272.1"/>
    <property type="molecule type" value="Genomic_DNA"/>
</dbReference>
<sequence>MSGHSKWSTIKRKKAKVDAQRGKLFTRLSREIIVAARLGGGDPDANPRLKAAIQRAKEANIPNENIQRAIQKGTGELGAANYEELIYEGYGPGGVAVMMEIMTDNRNRTAGEIRHLFSRHGGNLGEAGCVSWMFSKKGVIVVEKDGLDEDELMLTALEAGAEDMKTEEDEFEIITAPEDFEKVRQVLVEKGIPIAEAQVTMVPQSTVKLAGQEAEQMMRLMEALEDHDDIQEVYANFELEDY</sequence>
<dbReference type="InterPro" id="IPR017856">
    <property type="entry name" value="Integrase-like_N"/>
</dbReference>
<comment type="subcellular location">
    <subcellularLocation>
        <location evidence="6">Cytoplasm</location>
    </subcellularLocation>
</comment>
<keyword evidence="2 6" id="KW-0963">Cytoplasm</keyword>
<dbReference type="NCBIfam" id="TIGR01033">
    <property type="entry name" value="YebC/PmpR family DNA-binding transcriptional regulator"/>
    <property type="match status" value="1"/>
</dbReference>
<dbReference type="GO" id="GO:0006355">
    <property type="term" value="P:regulation of DNA-templated transcription"/>
    <property type="evidence" value="ECO:0007669"/>
    <property type="project" value="UniProtKB-UniRule"/>
</dbReference>
<name>A0AAU8PEX4_DESK7</name>
<dbReference type="Pfam" id="PF20772">
    <property type="entry name" value="TACO1_YebC_N"/>
    <property type="match status" value="1"/>
</dbReference>
<evidence type="ECO:0000256" key="2">
    <source>
        <dbReference type="ARBA" id="ARBA00022490"/>
    </source>
</evidence>
<dbReference type="AlphaFoldDB" id="A0AAU8PEX4"/>
<keyword evidence="4 6" id="KW-0238">DNA-binding</keyword>
<proteinExistence type="inferred from homology"/>
<gene>
    <name evidence="9" type="ordered locus">Desku_0663</name>
</gene>